<dbReference type="Gene3D" id="1.10.287.1080">
    <property type="entry name" value="MazG-like"/>
    <property type="match status" value="1"/>
</dbReference>
<dbReference type="EMBL" id="PCDP01000061">
    <property type="protein sequence ID" value="PZM09152.1"/>
    <property type="molecule type" value="Genomic_DNA"/>
</dbReference>
<dbReference type="OrthoDB" id="9791898at2"/>
<accession>A0A2W4C6K8</accession>
<evidence type="ECO:0000313" key="2">
    <source>
        <dbReference type="Proteomes" id="UP000248925"/>
    </source>
</evidence>
<dbReference type="Proteomes" id="UP000248925">
    <property type="component" value="Unassembled WGS sequence"/>
</dbReference>
<comment type="caution">
    <text evidence="1">The sequence shown here is derived from an EMBL/GenBank/DDBJ whole genome shotgun (WGS) entry which is preliminary data.</text>
</comment>
<dbReference type="RefSeq" id="WP_111163302.1">
    <property type="nucleotide sequence ID" value="NZ_PCDP01000061.1"/>
</dbReference>
<keyword evidence="2" id="KW-1185">Reference proteome</keyword>
<organism evidence="1 2">
    <name type="scientific">Rhizobium tubonense</name>
    <dbReference type="NCBI Taxonomy" id="484088"/>
    <lineage>
        <taxon>Bacteria</taxon>
        <taxon>Pseudomonadati</taxon>
        <taxon>Pseudomonadota</taxon>
        <taxon>Alphaproteobacteria</taxon>
        <taxon>Hyphomicrobiales</taxon>
        <taxon>Rhizobiaceae</taxon>
        <taxon>Rhizobium/Agrobacterium group</taxon>
        <taxon>Rhizobium</taxon>
    </lineage>
</organism>
<dbReference type="CDD" id="cd11538">
    <property type="entry name" value="NTP-PPase_u1"/>
    <property type="match status" value="1"/>
</dbReference>
<reference evidence="1 2" key="1">
    <citation type="journal article" date="2018" name="Sci. Rep.">
        <title>Rhizobium tumorigenes sp. nov., a novel plant tumorigenic bacterium isolated from cane gall tumors on thornless blackberry.</title>
        <authorList>
            <person name="Kuzmanovi N."/>
            <person name="Smalla K."/>
            <person name="Gronow S."/>
            <person name="PuBawska J."/>
        </authorList>
    </citation>
    <scope>NUCLEOTIDE SEQUENCE [LARGE SCALE GENOMIC DNA]</scope>
    <source>
        <strain evidence="1 2">CCBAU 85046</strain>
    </source>
</reference>
<name>A0A2W4C6K8_9HYPH</name>
<protein>
    <submittedName>
        <fullName evidence="1">Pyrophosphatase</fullName>
    </submittedName>
</protein>
<proteinExistence type="predicted"/>
<dbReference type="SUPFAM" id="SSF101386">
    <property type="entry name" value="all-alpha NTP pyrophosphatases"/>
    <property type="match status" value="1"/>
</dbReference>
<dbReference type="AlphaFoldDB" id="A0A2W4C6K8"/>
<gene>
    <name evidence="1" type="ORF">CPY51_26900</name>
</gene>
<sequence>MLRNLIGKFEAASADYATANDITRDPDWFLLKLQEELGELTQVSNRLTGRGRKKGLSNDHLRLSLADEAADVLGHILLFAHHHNLDLVAAVERKWRFGVDGI</sequence>
<evidence type="ECO:0000313" key="1">
    <source>
        <dbReference type="EMBL" id="PZM09152.1"/>
    </source>
</evidence>